<dbReference type="AlphaFoldDB" id="A0A645GAQ4"/>
<comment type="caution">
    <text evidence="2">The sequence shown here is derived from an EMBL/GenBank/DDBJ whole genome shotgun (WGS) entry which is preliminary data.</text>
</comment>
<feature type="compositionally biased region" description="Polar residues" evidence="1">
    <location>
        <begin position="8"/>
        <end position="17"/>
    </location>
</feature>
<gene>
    <name evidence="2" type="ORF">SDC9_170594</name>
</gene>
<protein>
    <submittedName>
        <fullName evidence="2">Uncharacterized protein</fullName>
    </submittedName>
</protein>
<accession>A0A645GAQ4</accession>
<evidence type="ECO:0000313" key="2">
    <source>
        <dbReference type="EMBL" id="MPN23206.1"/>
    </source>
</evidence>
<feature type="region of interest" description="Disordered" evidence="1">
    <location>
        <begin position="1"/>
        <end position="27"/>
    </location>
</feature>
<evidence type="ECO:0000256" key="1">
    <source>
        <dbReference type="SAM" id="MobiDB-lite"/>
    </source>
</evidence>
<reference evidence="2" key="1">
    <citation type="submission" date="2019-08" db="EMBL/GenBank/DDBJ databases">
        <authorList>
            <person name="Kucharzyk K."/>
            <person name="Murdoch R.W."/>
            <person name="Higgins S."/>
            <person name="Loffler F."/>
        </authorList>
    </citation>
    <scope>NUCLEOTIDE SEQUENCE</scope>
</reference>
<proteinExistence type="predicted"/>
<organism evidence="2">
    <name type="scientific">bioreactor metagenome</name>
    <dbReference type="NCBI Taxonomy" id="1076179"/>
    <lineage>
        <taxon>unclassified sequences</taxon>
        <taxon>metagenomes</taxon>
        <taxon>ecological metagenomes</taxon>
    </lineage>
</organism>
<name>A0A645GAQ4_9ZZZZ</name>
<dbReference type="EMBL" id="VSSQ01071647">
    <property type="protein sequence ID" value="MPN23206.1"/>
    <property type="molecule type" value="Genomic_DNA"/>
</dbReference>
<sequence>MDGVGANVFSTAQQQADNRGAHAAGKGHDQCFQPCKPLIGAQRRNVVQRHGERGMRVGNGLEMNAMVHAGKIYNDVIHSVLLLPPVLILVD</sequence>